<proteinExistence type="predicted"/>
<name>A0AAV7MFC3_PLEWA</name>
<accession>A0AAV7MFC3</accession>
<evidence type="ECO:0000313" key="2">
    <source>
        <dbReference type="Proteomes" id="UP001066276"/>
    </source>
</evidence>
<protein>
    <submittedName>
        <fullName evidence="1">Uncharacterized protein</fullName>
    </submittedName>
</protein>
<gene>
    <name evidence="1" type="ORF">NDU88_006567</name>
</gene>
<dbReference type="EMBL" id="JANPWB010000014">
    <property type="protein sequence ID" value="KAJ1101500.1"/>
    <property type="molecule type" value="Genomic_DNA"/>
</dbReference>
<sequence length="75" mass="8504">MADGPEQWSFFYFYDLEQPSGCFRIETRVEASPLSHKKSLKTPLERLQARSTGQVNCDHGDGRMCCMSLLQCVTA</sequence>
<organism evidence="1 2">
    <name type="scientific">Pleurodeles waltl</name>
    <name type="common">Iberian ribbed newt</name>
    <dbReference type="NCBI Taxonomy" id="8319"/>
    <lineage>
        <taxon>Eukaryota</taxon>
        <taxon>Metazoa</taxon>
        <taxon>Chordata</taxon>
        <taxon>Craniata</taxon>
        <taxon>Vertebrata</taxon>
        <taxon>Euteleostomi</taxon>
        <taxon>Amphibia</taxon>
        <taxon>Batrachia</taxon>
        <taxon>Caudata</taxon>
        <taxon>Salamandroidea</taxon>
        <taxon>Salamandridae</taxon>
        <taxon>Pleurodelinae</taxon>
        <taxon>Pleurodeles</taxon>
    </lineage>
</organism>
<dbReference type="Proteomes" id="UP001066276">
    <property type="component" value="Chromosome 10"/>
</dbReference>
<comment type="caution">
    <text evidence="1">The sequence shown here is derived from an EMBL/GenBank/DDBJ whole genome shotgun (WGS) entry which is preliminary data.</text>
</comment>
<reference evidence="1" key="1">
    <citation type="journal article" date="2022" name="bioRxiv">
        <title>Sequencing and chromosome-scale assembly of the giantPleurodeles waltlgenome.</title>
        <authorList>
            <person name="Brown T."/>
            <person name="Elewa A."/>
            <person name="Iarovenko S."/>
            <person name="Subramanian E."/>
            <person name="Araus A.J."/>
            <person name="Petzold A."/>
            <person name="Susuki M."/>
            <person name="Suzuki K.-i.T."/>
            <person name="Hayashi T."/>
            <person name="Toyoda A."/>
            <person name="Oliveira C."/>
            <person name="Osipova E."/>
            <person name="Leigh N.D."/>
            <person name="Simon A."/>
            <person name="Yun M.H."/>
        </authorList>
    </citation>
    <scope>NUCLEOTIDE SEQUENCE</scope>
    <source>
        <strain evidence="1">20211129_DDA</strain>
        <tissue evidence="1">Liver</tissue>
    </source>
</reference>
<keyword evidence="2" id="KW-1185">Reference proteome</keyword>
<dbReference type="AlphaFoldDB" id="A0AAV7MFC3"/>
<evidence type="ECO:0000313" key="1">
    <source>
        <dbReference type="EMBL" id="KAJ1101500.1"/>
    </source>
</evidence>